<dbReference type="GO" id="GO:0016787">
    <property type="term" value="F:hydrolase activity"/>
    <property type="evidence" value="ECO:0007669"/>
    <property type="project" value="UniProtKB-KW"/>
</dbReference>
<feature type="domain" description="AB hydrolase-1" evidence="1">
    <location>
        <begin position="38"/>
        <end position="167"/>
    </location>
</feature>
<evidence type="ECO:0000313" key="2">
    <source>
        <dbReference type="EMBL" id="CUU67061.1"/>
    </source>
</evidence>
<dbReference type="Gene3D" id="3.40.50.1820">
    <property type="entry name" value="alpha/beta hydrolase"/>
    <property type="match status" value="1"/>
</dbReference>
<evidence type="ECO:0000259" key="1">
    <source>
        <dbReference type="Pfam" id="PF12697"/>
    </source>
</evidence>
<evidence type="ECO:0000313" key="5">
    <source>
        <dbReference type="Proteomes" id="UP000319986"/>
    </source>
</evidence>
<dbReference type="OMA" id="WEESPTH"/>
<dbReference type="InterPro" id="IPR029058">
    <property type="entry name" value="AB_hydrolase_fold"/>
</dbReference>
<dbReference type="Proteomes" id="UP000182498">
    <property type="component" value="Unassembled WGS sequence"/>
</dbReference>
<dbReference type="InterPro" id="IPR000073">
    <property type="entry name" value="AB_hydrolase_1"/>
</dbReference>
<dbReference type="SUPFAM" id="SSF53474">
    <property type="entry name" value="alpha/beta-Hydrolases"/>
    <property type="match status" value="1"/>
</dbReference>
<protein>
    <submittedName>
        <fullName evidence="2">Alpha/beta hydrolase family</fullName>
    </submittedName>
</protein>
<accession>A0A0X2NQS2</accession>
<name>A0A0X2NQS2_9CORY</name>
<dbReference type="AlphaFoldDB" id="A0A0X2NQS2"/>
<dbReference type="EMBL" id="BJNT01000008">
    <property type="protein sequence ID" value="GEC85833.1"/>
    <property type="molecule type" value="Genomic_DNA"/>
</dbReference>
<reference evidence="3 5" key="3">
    <citation type="submission" date="2019-06" db="EMBL/GenBank/DDBJ databases">
        <title>Whole genome shotgun sequence of Corynebacterium variabile NBRC 15286.</title>
        <authorList>
            <person name="Hosoyama A."/>
            <person name="Uohara A."/>
            <person name="Ohji S."/>
            <person name="Ichikawa N."/>
        </authorList>
    </citation>
    <scope>NUCLEOTIDE SEQUENCE [LARGE SCALE GENOMIC DNA]</scope>
    <source>
        <strain evidence="3 5">NBRC 15286</strain>
    </source>
</reference>
<reference evidence="2" key="2">
    <citation type="submission" date="2015-11" db="EMBL/GenBank/DDBJ databases">
        <authorList>
            <person name="Zhang Y."/>
            <person name="Guo Z."/>
        </authorList>
    </citation>
    <scope>NUCLEOTIDE SEQUENCE [LARGE SCALE GENOMIC DNA]</scope>
    <source>
        <strain evidence="2">Mu292</strain>
    </source>
</reference>
<gene>
    <name evidence="3" type="ORF">CVA01_11470</name>
    <name evidence="2" type="ORF">CVAR292_02414</name>
</gene>
<proteinExistence type="predicted"/>
<evidence type="ECO:0000313" key="3">
    <source>
        <dbReference type="EMBL" id="GEC85833.1"/>
    </source>
</evidence>
<keyword evidence="4" id="KW-1185">Reference proteome</keyword>
<dbReference type="GeneID" id="82887296"/>
<keyword evidence="2" id="KW-0378">Hydrolase</keyword>
<dbReference type="Proteomes" id="UP000319986">
    <property type="component" value="Unassembled WGS sequence"/>
</dbReference>
<sequence length="241" mass="25981">MNIPLLGRLPDLLPDDAWAESRHRRPYPRTDDPATRPVVLVHGAVGSRSNFTGVAAALKDSGHPVLSVSYGHHGTMPLRRNFTEIREKLANIIADAGTVDLVGHSQGGLLALAASGTPELQGRVGRVVGIGADFRGITGFRRIMPLATRIVPAWRGHLADSPEMATLMNYATRSTVPVTQILTLRDAYIPADRARAFTDEDAASGTPAHRGPTEVIEIDGIPHEKLPYSRWVGRLVAEALS</sequence>
<evidence type="ECO:0000313" key="4">
    <source>
        <dbReference type="Proteomes" id="UP000182498"/>
    </source>
</evidence>
<organism evidence="2 4">
    <name type="scientific">Corynebacterium variabile</name>
    <dbReference type="NCBI Taxonomy" id="1727"/>
    <lineage>
        <taxon>Bacteria</taxon>
        <taxon>Bacillati</taxon>
        <taxon>Actinomycetota</taxon>
        <taxon>Actinomycetes</taxon>
        <taxon>Mycobacteriales</taxon>
        <taxon>Corynebacteriaceae</taxon>
        <taxon>Corynebacterium</taxon>
    </lineage>
</organism>
<reference evidence="4" key="1">
    <citation type="submission" date="2015-11" db="EMBL/GenBank/DDBJ databases">
        <authorList>
            <person name="Dugat-Bony E."/>
        </authorList>
    </citation>
    <scope>NUCLEOTIDE SEQUENCE [LARGE SCALE GENOMIC DNA]</scope>
    <source>
        <strain evidence="4">Mu292</strain>
    </source>
</reference>
<dbReference type="EMBL" id="FAUH01000018">
    <property type="protein sequence ID" value="CUU67061.1"/>
    <property type="molecule type" value="Genomic_DNA"/>
</dbReference>
<dbReference type="RefSeq" id="WP_014009080.1">
    <property type="nucleotide sequence ID" value="NZ_BJNT01000008.1"/>
</dbReference>
<dbReference type="Pfam" id="PF12697">
    <property type="entry name" value="Abhydrolase_6"/>
    <property type="match status" value="1"/>
</dbReference>